<dbReference type="InterPro" id="IPR014710">
    <property type="entry name" value="RmlC-like_jellyroll"/>
</dbReference>
<dbReference type="RefSeq" id="WP_220113859.1">
    <property type="nucleotide sequence ID" value="NZ_JAHZSV010000013.1"/>
</dbReference>
<dbReference type="EMBL" id="JAHZSV010000013">
    <property type="protein sequence ID" value="MBW8200356.1"/>
    <property type="molecule type" value="Genomic_DNA"/>
</dbReference>
<dbReference type="Pfam" id="PF07883">
    <property type="entry name" value="Cupin_2"/>
    <property type="match status" value="1"/>
</dbReference>
<comment type="caution">
    <text evidence="3">The sequence shown here is derived from an EMBL/GenBank/DDBJ whole genome shotgun (WGS) entry which is preliminary data.</text>
</comment>
<dbReference type="InterPro" id="IPR047263">
    <property type="entry name" value="HNL-like_cupin"/>
</dbReference>
<keyword evidence="4" id="KW-1185">Reference proteome</keyword>
<proteinExistence type="predicted"/>
<evidence type="ECO:0000256" key="1">
    <source>
        <dbReference type="SAM" id="SignalP"/>
    </source>
</evidence>
<dbReference type="InterPro" id="IPR011051">
    <property type="entry name" value="RmlC_Cupin_sf"/>
</dbReference>
<evidence type="ECO:0000313" key="4">
    <source>
        <dbReference type="Proteomes" id="UP001196136"/>
    </source>
</evidence>
<feature type="chain" id="PRO_5045802191" evidence="1">
    <location>
        <begin position="19"/>
        <end position="159"/>
    </location>
</feature>
<evidence type="ECO:0000259" key="2">
    <source>
        <dbReference type="Pfam" id="PF07883"/>
    </source>
</evidence>
<dbReference type="Proteomes" id="UP001196136">
    <property type="component" value="Unassembled WGS sequence"/>
</dbReference>
<organism evidence="3 4">
    <name type="scientific">Flagellimonas abyssi</name>
    <dbReference type="NCBI Taxonomy" id="2864871"/>
    <lineage>
        <taxon>Bacteria</taxon>
        <taxon>Pseudomonadati</taxon>
        <taxon>Bacteroidota</taxon>
        <taxon>Flavobacteriia</taxon>
        <taxon>Flavobacteriales</taxon>
        <taxon>Flavobacteriaceae</taxon>
        <taxon>Flagellimonas</taxon>
    </lineage>
</organism>
<feature type="domain" description="Cupin type-2" evidence="2">
    <location>
        <begin position="64"/>
        <end position="129"/>
    </location>
</feature>
<dbReference type="PANTHER" id="PTHR43698:SF1">
    <property type="entry name" value="BLL4564 PROTEIN"/>
    <property type="match status" value="1"/>
</dbReference>
<dbReference type="CDD" id="cd02233">
    <property type="entry name" value="cupin_HNL-like"/>
    <property type="match status" value="1"/>
</dbReference>
<reference evidence="3 4" key="1">
    <citation type="submission" date="2021-08" db="EMBL/GenBank/DDBJ databases">
        <title>Muricauda profundi sp. nov., a marine bacterium isolated from deep seawater of the Mariana Trench.</title>
        <authorList>
            <person name="Wei Y."/>
        </authorList>
    </citation>
    <scope>NUCLEOTIDE SEQUENCE [LARGE SCALE GENOMIC DNA]</scope>
    <source>
        <strain evidence="3 4">W52</strain>
    </source>
</reference>
<feature type="signal peptide" evidence="1">
    <location>
        <begin position="1"/>
        <end position="18"/>
    </location>
</feature>
<evidence type="ECO:0000313" key="3">
    <source>
        <dbReference type="EMBL" id="MBW8200356.1"/>
    </source>
</evidence>
<sequence>MKSSIFTLLILTSISVFSQNSEYNVSSYLTEGTKAPNTHYIGEAWLNPIIHNDAELGYNITKATFKANSTLDWHKHSSAQVLIIVDGEAYYQERGKEPMILKAGDVIKCEKNIEHWHSSTKFSDVTYLALYSGEQPTTWIEVLSQEYYDEVAEKLKTNR</sequence>
<protein>
    <submittedName>
        <fullName evidence="3">Cupin domain-containing protein</fullName>
    </submittedName>
</protein>
<dbReference type="SUPFAM" id="SSF51182">
    <property type="entry name" value="RmlC-like cupins"/>
    <property type="match status" value="1"/>
</dbReference>
<gene>
    <name evidence="3" type="ORF">K1F36_10985</name>
</gene>
<name>A0ABS7ESD8_9FLAO</name>
<keyword evidence="1" id="KW-0732">Signal</keyword>
<dbReference type="InterPro" id="IPR013096">
    <property type="entry name" value="Cupin_2"/>
</dbReference>
<dbReference type="PANTHER" id="PTHR43698">
    <property type="entry name" value="RIBD C-TERMINAL DOMAIN CONTAINING PROTEIN"/>
    <property type="match status" value="1"/>
</dbReference>
<accession>A0ABS7ESD8</accession>
<dbReference type="Gene3D" id="2.60.120.10">
    <property type="entry name" value="Jelly Rolls"/>
    <property type="match status" value="1"/>
</dbReference>